<sequence length="849" mass="91745">MPAENVLSFVSSRRVQLTALSAVAALCLIAASVLINAVFEKLDRYSTASQDGVYWTMSQIEVDQLKLISELDRMAIAEDPDFDRLRQRFDLFYSRVMTLKNAAVYRSILVETNVEADVQALFGLLDQMVVIIDGDDRGVLEARGHILSLVTSMTTPIRDIAIAGITAGAARADGERNALTHQIITLTVLAILMVSALFLALLLVWRLYEDSRRQAEESRATTNRLTTILNTSQDGILVVDPSGEVQDTNGAADRMFALPRTDKSAVPISNFLFRTDPDGSMTPLTGKMLMAECDRGSKRFDDLVVRSLDGREFPAEISADIARRGEMSVCICFVRDLSERLAAEAEIVSARDRALSGERAKARFLGMISHEMRTPLHGILGALDLMDDTGLSSEQKRYARVMKSSGQMLLTQISDALDMTQAEAGKMALRIAAFDLDDLLRELVENQQALAQAQNNRLELLIATGGIGRVEGDRGRIYQVLLNLVSNAIKFTENGRITIEAARTGTSPNGVSIVEFQVSDTGIGISEDNLPGIFDDFVRVGSVDSTQPEGTGLGLGIARHLVTLMGGDIGAESEPGEGSLFWACIPLPAQQSAPPAAPRPDAPLAAVAPLDVLVVEDNANNRLVIETMLKNDGHRVTLACDGLDGVALADQKAYDLILMDINMPRMDGIEATRRIRAGNGASCTTRIMALTAHSSAEKAVELRAAGMDGVETKPLRRATLRDLLADISSPAQPDDRVICVDNSLLSQLGNTLPPASIIGLLDRFKAEGTQILDQLDSLHSLPPEEVANRLHGLAGSAATTGAIALQALLEQAETALRQGERDMATQLLKDLPKLWADTMAHLAARHRAA</sequence>
<dbReference type="InterPro" id="IPR011006">
    <property type="entry name" value="CheY-like_superfamily"/>
</dbReference>
<dbReference type="InterPro" id="IPR035965">
    <property type="entry name" value="PAS-like_dom_sf"/>
</dbReference>
<dbReference type="CDD" id="cd00082">
    <property type="entry name" value="HisKA"/>
    <property type="match status" value="1"/>
</dbReference>
<feature type="transmembrane region" description="Helical" evidence="16">
    <location>
        <begin position="183"/>
        <end position="208"/>
    </location>
</feature>
<evidence type="ECO:0000259" key="18">
    <source>
        <dbReference type="PROSITE" id="PS50110"/>
    </source>
</evidence>
<evidence type="ECO:0000313" key="21">
    <source>
        <dbReference type="EMBL" id="SFN36258.1"/>
    </source>
</evidence>
<dbReference type="InterPro" id="IPR001789">
    <property type="entry name" value="Sig_transdc_resp-reg_receiver"/>
</dbReference>
<evidence type="ECO:0000256" key="5">
    <source>
        <dbReference type="ARBA" id="ARBA00022519"/>
    </source>
</evidence>
<dbReference type="Pfam" id="PF00512">
    <property type="entry name" value="HisKA"/>
    <property type="match status" value="1"/>
</dbReference>
<dbReference type="PRINTS" id="PR00344">
    <property type="entry name" value="BCTRLSENSOR"/>
</dbReference>
<organism evidence="21 22">
    <name type="scientific">Roseovarius lutimaris</name>
    <dbReference type="NCBI Taxonomy" id="1005928"/>
    <lineage>
        <taxon>Bacteria</taxon>
        <taxon>Pseudomonadati</taxon>
        <taxon>Pseudomonadota</taxon>
        <taxon>Alphaproteobacteria</taxon>
        <taxon>Rhodobacterales</taxon>
        <taxon>Roseobacteraceae</taxon>
        <taxon>Roseovarius</taxon>
    </lineage>
</organism>
<dbReference type="SMART" id="SM00388">
    <property type="entry name" value="HisKA"/>
    <property type="match status" value="1"/>
</dbReference>
<evidence type="ECO:0000259" key="17">
    <source>
        <dbReference type="PROSITE" id="PS50109"/>
    </source>
</evidence>
<accession>A0A1I4YDY7</accession>
<keyword evidence="13 16" id="KW-0472">Membrane</keyword>
<evidence type="ECO:0000256" key="16">
    <source>
        <dbReference type="SAM" id="Phobius"/>
    </source>
</evidence>
<feature type="modified residue" description="4-aspartylphosphate" evidence="15">
    <location>
        <position position="660"/>
    </location>
</feature>
<dbReference type="SUPFAM" id="SSF47384">
    <property type="entry name" value="Homodimeric domain of signal transducing histidine kinase"/>
    <property type="match status" value="1"/>
</dbReference>
<name>A0A1I4YDY7_9RHOB</name>
<dbReference type="SMART" id="SM00448">
    <property type="entry name" value="REC"/>
    <property type="match status" value="1"/>
</dbReference>
<evidence type="ECO:0000256" key="8">
    <source>
        <dbReference type="ARBA" id="ARBA00022692"/>
    </source>
</evidence>
<evidence type="ECO:0000256" key="3">
    <source>
        <dbReference type="ARBA" id="ARBA00012438"/>
    </source>
</evidence>
<gene>
    <name evidence="21" type="ORF">SAMN04487859_101147</name>
</gene>
<dbReference type="CDD" id="cd00130">
    <property type="entry name" value="PAS"/>
    <property type="match status" value="1"/>
</dbReference>
<keyword evidence="12" id="KW-0902">Two-component regulatory system</keyword>
<dbReference type="InterPro" id="IPR036641">
    <property type="entry name" value="HPT_dom_sf"/>
</dbReference>
<dbReference type="SUPFAM" id="SSF47226">
    <property type="entry name" value="Histidine-containing phosphotransfer domain, HPT domain"/>
    <property type="match status" value="1"/>
</dbReference>
<comment type="catalytic activity">
    <reaction evidence="1">
        <text>ATP + protein L-histidine = ADP + protein N-phospho-L-histidine.</text>
        <dbReference type="EC" id="2.7.13.3"/>
    </reaction>
</comment>
<dbReference type="EC" id="2.7.13.3" evidence="3"/>
<evidence type="ECO:0000256" key="15">
    <source>
        <dbReference type="PROSITE-ProRule" id="PRU00169"/>
    </source>
</evidence>
<dbReference type="InterPro" id="IPR013767">
    <property type="entry name" value="PAS_fold"/>
</dbReference>
<feature type="domain" description="Response regulatory" evidence="18">
    <location>
        <begin position="611"/>
        <end position="728"/>
    </location>
</feature>
<dbReference type="SUPFAM" id="SSF55785">
    <property type="entry name" value="PYP-like sensor domain (PAS domain)"/>
    <property type="match status" value="1"/>
</dbReference>
<dbReference type="Gene3D" id="3.30.450.20">
    <property type="entry name" value="PAS domain"/>
    <property type="match status" value="1"/>
</dbReference>
<feature type="domain" description="HPt" evidence="20">
    <location>
        <begin position="749"/>
        <end position="849"/>
    </location>
</feature>
<keyword evidence="10" id="KW-0547">Nucleotide-binding</keyword>
<keyword evidence="11 16" id="KW-1133">Transmembrane helix</keyword>
<feature type="domain" description="PAS" evidence="19">
    <location>
        <begin position="221"/>
        <end position="262"/>
    </location>
</feature>
<keyword evidence="22" id="KW-1185">Reference proteome</keyword>
<dbReference type="PANTHER" id="PTHR43047:SF64">
    <property type="entry name" value="HISTIDINE KINASE CONTAINING CHEY-HOMOLOGOUS RECEIVER DOMAIN AND PAS DOMAIN-RELATED"/>
    <property type="match status" value="1"/>
</dbReference>
<dbReference type="RefSeq" id="WP_177193752.1">
    <property type="nucleotide sequence ID" value="NZ_FOVP01000001.1"/>
</dbReference>
<reference evidence="22" key="1">
    <citation type="submission" date="2016-10" db="EMBL/GenBank/DDBJ databases">
        <authorList>
            <person name="Varghese N."/>
            <person name="Submissions S."/>
        </authorList>
    </citation>
    <scope>NUCLEOTIDE SEQUENCE [LARGE SCALE GENOMIC DNA]</scope>
    <source>
        <strain evidence="22">DSM 28463</strain>
    </source>
</reference>
<dbReference type="Gene3D" id="1.10.287.130">
    <property type="match status" value="1"/>
</dbReference>
<dbReference type="InterPro" id="IPR036890">
    <property type="entry name" value="HATPase_C_sf"/>
</dbReference>
<evidence type="ECO:0000256" key="12">
    <source>
        <dbReference type="ARBA" id="ARBA00023012"/>
    </source>
</evidence>
<evidence type="ECO:0000256" key="14">
    <source>
        <dbReference type="PROSITE-ProRule" id="PRU00110"/>
    </source>
</evidence>
<dbReference type="STRING" id="1005928.SAMN04487859_101147"/>
<evidence type="ECO:0000256" key="4">
    <source>
        <dbReference type="ARBA" id="ARBA00022475"/>
    </source>
</evidence>
<feature type="transmembrane region" description="Helical" evidence="16">
    <location>
        <begin position="20"/>
        <end position="39"/>
    </location>
</feature>
<dbReference type="CDD" id="cd16922">
    <property type="entry name" value="HATPase_EvgS-ArcB-TorS-like"/>
    <property type="match status" value="1"/>
</dbReference>
<dbReference type="Pfam" id="PF01627">
    <property type="entry name" value="Hpt"/>
    <property type="match status" value="1"/>
</dbReference>
<keyword evidence="8 16" id="KW-0812">Transmembrane</keyword>
<dbReference type="Proteomes" id="UP000198599">
    <property type="component" value="Unassembled WGS sequence"/>
</dbReference>
<dbReference type="PANTHER" id="PTHR43047">
    <property type="entry name" value="TWO-COMPONENT HISTIDINE PROTEIN KINASE"/>
    <property type="match status" value="1"/>
</dbReference>
<dbReference type="SUPFAM" id="SSF55874">
    <property type="entry name" value="ATPase domain of HSP90 chaperone/DNA topoisomerase II/histidine kinase"/>
    <property type="match status" value="1"/>
</dbReference>
<dbReference type="FunFam" id="3.30.565.10:FF:000010">
    <property type="entry name" value="Sensor histidine kinase RcsC"/>
    <property type="match status" value="1"/>
</dbReference>
<comment type="subcellular location">
    <subcellularLocation>
        <location evidence="2">Cell inner membrane</location>
        <topology evidence="2">Multi-pass membrane protein</topology>
    </subcellularLocation>
</comment>
<dbReference type="PROSITE" id="PS50112">
    <property type="entry name" value="PAS"/>
    <property type="match status" value="1"/>
</dbReference>
<dbReference type="Pfam" id="PF00989">
    <property type="entry name" value="PAS"/>
    <property type="match status" value="1"/>
</dbReference>
<dbReference type="InterPro" id="IPR004358">
    <property type="entry name" value="Sig_transdc_His_kin-like_C"/>
</dbReference>
<evidence type="ECO:0000256" key="9">
    <source>
        <dbReference type="ARBA" id="ARBA00022777"/>
    </source>
</evidence>
<dbReference type="Gene3D" id="3.40.50.2300">
    <property type="match status" value="1"/>
</dbReference>
<dbReference type="InterPro" id="IPR036097">
    <property type="entry name" value="HisK_dim/P_sf"/>
</dbReference>
<keyword evidence="4" id="KW-1003">Cell membrane</keyword>
<dbReference type="InterPro" id="IPR003594">
    <property type="entry name" value="HATPase_dom"/>
</dbReference>
<dbReference type="Gene3D" id="1.20.120.160">
    <property type="entry name" value="HPT domain"/>
    <property type="match status" value="1"/>
</dbReference>
<dbReference type="SMART" id="SM00091">
    <property type="entry name" value="PAS"/>
    <property type="match status" value="1"/>
</dbReference>
<keyword evidence="5" id="KW-0997">Cell inner membrane</keyword>
<evidence type="ECO:0000256" key="7">
    <source>
        <dbReference type="ARBA" id="ARBA00022679"/>
    </source>
</evidence>
<evidence type="ECO:0000256" key="1">
    <source>
        <dbReference type="ARBA" id="ARBA00000085"/>
    </source>
</evidence>
<dbReference type="NCBIfam" id="TIGR00229">
    <property type="entry name" value="sensory_box"/>
    <property type="match status" value="1"/>
</dbReference>
<dbReference type="SUPFAM" id="SSF52172">
    <property type="entry name" value="CheY-like"/>
    <property type="match status" value="1"/>
</dbReference>
<dbReference type="Pfam" id="PF02518">
    <property type="entry name" value="HATPase_c"/>
    <property type="match status" value="1"/>
</dbReference>
<dbReference type="Pfam" id="PF00072">
    <property type="entry name" value="Response_reg"/>
    <property type="match status" value="1"/>
</dbReference>
<dbReference type="InterPro" id="IPR000014">
    <property type="entry name" value="PAS"/>
</dbReference>
<evidence type="ECO:0000259" key="19">
    <source>
        <dbReference type="PROSITE" id="PS50112"/>
    </source>
</evidence>
<evidence type="ECO:0000313" key="22">
    <source>
        <dbReference type="Proteomes" id="UP000198599"/>
    </source>
</evidence>
<dbReference type="EMBL" id="FOVP01000001">
    <property type="protein sequence ID" value="SFN36258.1"/>
    <property type="molecule type" value="Genomic_DNA"/>
</dbReference>
<evidence type="ECO:0000256" key="11">
    <source>
        <dbReference type="ARBA" id="ARBA00022989"/>
    </source>
</evidence>
<dbReference type="AlphaFoldDB" id="A0A1I4YDY7"/>
<proteinExistence type="predicted"/>
<dbReference type="GO" id="GO:0006355">
    <property type="term" value="P:regulation of DNA-templated transcription"/>
    <property type="evidence" value="ECO:0007669"/>
    <property type="project" value="InterPro"/>
</dbReference>
<keyword evidence="10" id="KW-0067">ATP-binding</keyword>
<evidence type="ECO:0000256" key="6">
    <source>
        <dbReference type="ARBA" id="ARBA00022553"/>
    </source>
</evidence>
<evidence type="ECO:0000256" key="10">
    <source>
        <dbReference type="ARBA" id="ARBA00022840"/>
    </source>
</evidence>
<dbReference type="PROSITE" id="PS50110">
    <property type="entry name" value="RESPONSE_REGULATORY"/>
    <property type="match status" value="1"/>
</dbReference>
<dbReference type="PROSITE" id="PS50109">
    <property type="entry name" value="HIS_KIN"/>
    <property type="match status" value="1"/>
</dbReference>
<evidence type="ECO:0000256" key="2">
    <source>
        <dbReference type="ARBA" id="ARBA00004429"/>
    </source>
</evidence>
<dbReference type="SMART" id="SM00387">
    <property type="entry name" value="HATPase_c"/>
    <property type="match status" value="1"/>
</dbReference>
<feature type="modified residue" description="Phosphohistidine" evidence="14">
    <location>
        <position position="791"/>
    </location>
</feature>
<dbReference type="GO" id="GO:0005886">
    <property type="term" value="C:plasma membrane"/>
    <property type="evidence" value="ECO:0007669"/>
    <property type="project" value="UniProtKB-SubCell"/>
</dbReference>
<dbReference type="InterPro" id="IPR005467">
    <property type="entry name" value="His_kinase_dom"/>
</dbReference>
<keyword evidence="7" id="KW-0808">Transferase</keyword>
<dbReference type="InterPro" id="IPR008207">
    <property type="entry name" value="Sig_transdc_His_kin_Hpt_dom"/>
</dbReference>
<keyword evidence="9" id="KW-0418">Kinase</keyword>
<protein>
    <recommendedName>
        <fullName evidence="3">histidine kinase</fullName>
        <ecNumber evidence="3">2.7.13.3</ecNumber>
    </recommendedName>
</protein>
<evidence type="ECO:0000256" key="13">
    <source>
        <dbReference type="ARBA" id="ARBA00023136"/>
    </source>
</evidence>
<dbReference type="InterPro" id="IPR003661">
    <property type="entry name" value="HisK_dim/P_dom"/>
</dbReference>
<evidence type="ECO:0000259" key="20">
    <source>
        <dbReference type="PROSITE" id="PS50894"/>
    </source>
</evidence>
<dbReference type="CDD" id="cd17546">
    <property type="entry name" value="REC_hyHK_CKI1_RcsC-like"/>
    <property type="match status" value="1"/>
</dbReference>
<dbReference type="PROSITE" id="PS50894">
    <property type="entry name" value="HPT"/>
    <property type="match status" value="1"/>
</dbReference>
<dbReference type="Gene3D" id="3.30.565.10">
    <property type="entry name" value="Histidine kinase-like ATPase, C-terminal domain"/>
    <property type="match status" value="1"/>
</dbReference>
<keyword evidence="6 15" id="KW-0597">Phosphoprotein</keyword>
<dbReference type="GO" id="GO:0000155">
    <property type="term" value="F:phosphorelay sensor kinase activity"/>
    <property type="evidence" value="ECO:0007669"/>
    <property type="project" value="InterPro"/>
</dbReference>
<feature type="domain" description="Histidine kinase" evidence="17">
    <location>
        <begin position="367"/>
        <end position="589"/>
    </location>
</feature>